<sequence length="60" mass="6146">MSNDNNMSRRKAIGGMGAILATAVVSPAIGSGLDNSGSYGASGLEDPTSKYVKPPFKEQT</sequence>
<feature type="region of interest" description="Disordered" evidence="1">
    <location>
        <begin position="35"/>
        <end position="60"/>
    </location>
</feature>
<organism evidence="2 3">
    <name type="scientific">Flavobacterium qiangtangense</name>
    <dbReference type="NCBI Taxonomy" id="1442595"/>
    <lineage>
        <taxon>Bacteria</taxon>
        <taxon>Pseudomonadati</taxon>
        <taxon>Bacteroidota</taxon>
        <taxon>Flavobacteriia</taxon>
        <taxon>Flavobacteriales</taxon>
        <taxon>Flavobacteriaceae</taxon>
        <taxon>Flavobacterium</taxon>
    </lineage>
</organism>
<evidence type="ECO:0000256" key="1">
    <source>
        <dbReference type="SAM" id="MobiDB-lite"/>
    </source>
</evidence>
<name>A0ABW1PJ64_9FLAO</name>
<accession>A0ABW1PJ64</accession>
<evidence type="ECO:0000313" key="2">
    <source>
        <dbReference type="EMBL" id="MFC6095668.1"/>
    </source>
</evidence>
<evidence type="ECO:0000313" key="3">
    <source>
        <dbReference type="Proteomes" id="UP001596287"/>
    </source>
</evidence>
<proteinExistence type="predicted"/>
<reference evidence="3" key="1">
    <citation type="journal article" date="2019" name="Int. J. Syst. Evol. Microbiol.">
        <title>The Global Catalogue of Microorganisms (GCM) 10K type strain sequencing project: providing services to taxonomists for standard genome sequencing and annotation.</title>
        <authorList>
            <consortium name="The Broad Institute Genomics Platform"/>
            <consortium name="The Broad Institute Genome Sequencing Center for Infectious Disease"/>
            <person name="Wu L."/>
            <person name="Ma J."/>
        </authorList>
    </citation>
    <scope>NUCLEOTIDE SEQUENCE [LARGE SCALE GENOMIC DNA]</scope>
    <source>
        <strain evidence="3">CCUG 49679</strain>
    </source>
</reference>
<dbReference type="EMBL" id="JBHSQB010000004">
    <property type="protein sequence ID" value="MFC6095668.1"/>
    <property type="molecule type" value="Genomic_DNA"/>
</dbReference>
<protein>
    <submittedName>
        <fullName evidence="2">Uncharacterized protein</fullName>
    </submittedName>
</protein>
<gene>
    <name evidence="2" type="ORF">ACFPVY_03335</name>
</gene>
<dbReference type="RefSeq" id="WP_379790324.1">
    <property type="nucleotide sequence ID" value="NZ_JBHSQB010000004.1"/>
</dbReference>
<dbReference type="Proteomes" id="UP001596287">
    <property type="component" value="Unassembled WGS sequence"/>
</dbReference>
<comment type="caution">
    <text evidence="2">The sequence shown here is derived from an EMBL/GenBank/DDBJ whole genome shotgun (WGS) entry which is preliminary data.</text>
</comment>
<keyword evidence="3" id="KW-1185">Reference proteome</keyword>